<accession>A0A1R3G727</accession>
<sequence length="41" mass="4719">MAQLNEQIDSTRTRITKLAQKNNDPIQKPKKELVKGNLNQN</sequence>
<evidence type="ECO:0000313" key="2">
    <source>
        <dbReference type="EMBL" id="OMO53882.1"/>
    </source>
</evidence>
<feature type="region of interest" description="Disordered" evidence="1">
    <location>
        <begin position="1"/>
        <end position="41"/>
    </location>
</feature>
<protein>
    <submittedName>
        <fullName evidence="2">Uncharacterized protein</fullName>
    </submittedName>
</protein>
<keyword evidence="3" id="KW-1185">Reference proteome</keyword>
<name>A0A1R3G727_COCAP</name>
<proteinExistence type="predicted"/>
<evidence type="ECO:0000313" key="3">
    <source>
        <dbReference type="Proteomes" id="UP000188268"/>
    </source>
</evidence>
<comment type="caution">
    <text evidence="2">The sequence shown here is derived from an EMBL/GenBank/DDBJ whole genome shotgun (WGS) entry which is preliminary data.</text>
</comment>
<evidence type="ECO:0000256" key="1">
    <source>
        <dbReference type="SAM" id="MobiDB-lite"/>
    </source>
</evidence>
<dbReference type="Proteomes" id="UP000188268">
    <property type="component" value="Unassembled WGS sequence"/>
</dbReference>
<feature type="compositionally biased region" description="Polar residues" evidence="1">
    <location>
        <begin position="1"/>
        <end position="10"/>
    </location>
</feature>
<dbReference type="AlphaFoldDB" id="A0A1R3G727"/>
<gene>
    <name evidence="2" type="ORF">CCACVL1_28268</name>
</gene>
<dbReference type="EMBL" id="AWWV01015098">
    <property type="protein sequence ID" value="OMO53882.1"/>
    <property type="molecule type" value="Genomic_DNA"/>
</dbReference>
<organism evidence="2 3">
    <name type="scientific">Corchorus capsularis</name>
    <name type="common">Jute</name>
    <dbReference type="NCBI Taxonomy" id="210143"/>
    <lineage>
        <taxon>Eukaryota</taxon>
        <taxon>Viridiplantae</taxon>
        <taxon>Streptophyta</taxon>
        <taxon>Embryophyta</taxon>
        <taxon>Tracheophyta</taxon>
        <taxon>Spermatophyta</taxon>
        <taxon>Magnoliopsida</taxon>
        <taxon>eudicotyledons</taxon>
        <taxon>Gunneridae</taxon>
        <taxon>Pentapetalae</taxon>
        <taxon>rosids</taxon>
        <taxon>malvids</taxon>
        <taxon>Malvales</taxon>
        <taxon>Malvaceae</taxon>
        <taxon>Grewioideae</taxon>
        <taxon>Apeibeae</taxon>
        <taxon>Corchorus</taxon>
    </lineage>
</organism>
<dbReference type="Gramene" id="OMO53882">
    <property type="protein sequence ID" value="OMO53882"/>
    <property type="gene ID" value="CCACVL1_28268"/>
</dbReference>
<reference evidence="2 3" key="1">
    <citation type="submission" date="2013-09" db="EMBL/GenBank/DDBJ databases">
        <title>Corchorus capsularis genome sequencing.</title>
        <authorList>
            <person name="Alam M."/>
            <person name="Haque M.S."/>
            <person name="Islam M.S."/>
            <person name="Emdad E.M."/>
            <person name="Islam M.M."/>
            <person name="Ahmed B."/>
            <person name="Halim A."/>
            <person name="Hossen Q.M.M."/>
            <person name="Hossain M.Z."/>
            <person name="Ahmed R."/>
            <person name="Khan M.M."/>
            <person name="Islam R."/>
            <person name="Rashid M.M."/>
            <person name="Khan S.A."/>
            <person name="Rahman M.S."/>
            <person name="Alam M."/>
        </authorList>
    </citation>
    <scope>NUCLEOTIDE SEQUENCE [LARGE SCALE GENOMIC DNA]</scope>
    <source>
        <strain evidence="3">cv. CVL-1</strain>
        <tissue evidence="2">Whole seedling</tissue>
    </source>
</reference>